<organism evidence="2 3">
    <name type="scientific">Sinorhizobium garamanticum</name>
    <dbReference type="NCBI Taxonomy" id="680247"/>
    <lineage>
        <taxon>Bacteria</taxon>
        <taxon>Pseudomonadati</taxon>
        <taxon>Pseudomonadota</taxon>
        <taxon>Alphaproteobacteria</taxon>
        <taxon>Hyphomicrobiales</taxon>
        <taxon>Rhizobiaceae</taxon>
        <taxon>Sinorhizobium/Ensifer group</taxon>
        <taxon>Sinorhizobium</taxon>
    </lineage>
</organism>
<evidence type="ECO:0000313" key="2">
    <source>
        <dbReference type="EMBL" id="WEX91057.1"/>
    </source>
</evidence>
<accession>A0ABY8DLC1</accession>
<dbReference type="SUPFAM" id="SSF50891">
    <property type="entry name" value="Cyclophilin-like"/>
    <property type="match status" value="1"/>
</dbReference>
<protein>
    <submittedName>
        <fullName evidence="2">Cyclophilin-like fold protein</fullName>
    </submittedName>
</protein>
<reference evidence="2 3" key="1">
    <citation type="submission" date="2023-03" db="EMBL/GenBank/DDBJ databases">
        <authorList>
            <person name="Kaur S."/>
            <person name="Espinosa-Saiz D."/>
            <person name="Velazquez E."/>
            <person name="Menendez E."/>
            <person name="diCenzo G.C."/>
        </authorList>
    </citation>
    <scope>NUCLEOTIDE SEQUENCE [LARGE SCALE GENOMIC DNA]</scope>
    <source>
        <strain evidence="2 3">LMG 24692</strain>
    </source>
</reference>
<evidence type="ECO:0000313" key="3">
    <source>
        <dbReference type="Proteomes" id="UP001229355"/>
    </source>
</evidence>
<keyword evidence="3" id="KW-1185">Reference proteome</keyword>
<proteinExistence type="predicted"/>
<dbReference type="InterPro" id="IPR029000">
    <property type="entry name" value="Cyclophilin-like_dom_sf"/>
</dbReference>
<sequence length="149" mass="16597">MKRPAPSITRRTLLDGSVVAAALPVLAWANKETSMKVRLGFAGHNVTATLYDNPSARDFASMLPLDLTFSDFPNEKIAYLPRKLNLEARGPFPNEAPGDLCYYIPWGNLAFFYGNYVSTRDLIRLGRIDGGVEPLLTRGEFPLHIERLS</sequence>
<gene>
    <name evidence="2" type="ORF">PZN02_004663</name>
</gene>
<dbReference type="Proteomes" id="UP001229355">
    <property type="component" value="Chromosome 2"/>
</dbReference>
<dbReference type="InterPro" id="IPR041183">
    <property type="entry name" value="Cyclophilin-like"/>
</dbReference>
<dbReference type="Gene3D" id="2.40.100.20">
    <property type="match status" value="1"/>
</dbReference>
<name>A0ABY8DLC1_9HYPH</name>
<evidence type="ECO:0000259" key="1">
    <source>
        <dbReference type="Pfam" id="PF18050"/>
    </source>
</evidence>
<feature type="domain" description="Cyclophilin-like" evidence="1">
    <location>
        <begin position="41"/>
        <end position="146"/>
    </location>
</feature>
<dbReference type="PROSITE" id="PS51318">
    <property type="entry name" value="TAT"/>
    <property type="match status" value="1"/>
</dbReference>
<dbReference type="EMBL" id="CP120374">
    <property type="protein sequence ID" value="WEX91057.1"/>
    <property type="molecule type" value="Genomic_DNA"/>
</dbReference>
<dbReference type="RefSeq" id="WP_280663021.1">
    <property type="nucleotide sequence ID" value="NZ_CP120374.1"/>
</dbReference>
<dbReference type="Pfam" id="PF18050">
    <property type="entry name" value="Cyclophil_like2"/>
    <property type="match status" value="1"/>
</dbReference>
<dbReference type="InterPro" id="IPR006311">
    <property type="entry name" value="TAT_signal"/>
</dbReference>